<reference evidence="1" key="1">
    <citation type="submission" date="2014-09" db="EMBL/GenBank/DDBJ databases">
        <authorList>
            <person name="Magalhaes I.L.F."/>
            <person name="Oliveira U."/>
            <person name="Santos F.R."/>
            <person name="Vidigal T.H.D.A."/>
            <person name="Brescovit A.D."/>
            <person name="Santos A.J."/>
        </authorList>
    </citation>
    <scope>NUCLEOTIDE SEQUENCE</scope>
    <source>
        <tissue evidence="1">Shoot tissue taken approximately 20 cm above the soil surface</tissue>
    </source>
</reference>
<proteinExistence type="predicted"/>
<organism evidence="1">
    <name type="scientific">Arundo donax</name>
    <name type="common">Giant reed</name>
    <name type="synonym">Donax arundinaceus</name>
    <dbReference type="NCBI Taxonomy" id="35708"/>
    <lineage>
        <taxon>Eukaryota</taxon>
        <taxon>Viridiplantae</taxon>
        <taxon>Streptophyta</taxon>
        <taxon>Embryophyta</taxon>
        <taxon>Tracheophyta</taxon>
        <taxon>Spermatophyta</taxon>
        <taxon>Magnoliopsida</taxon>
        <taxon>Liliopsida</taxon>
        <taxon>Poales</taxon>
        <taxon>Poaceae</taxon>
        <taxon>PACMAD clade</taxon>
        <taxon>Arundinoideae</taxon>
        <taxon>Arundineae</taxon>
        <taxon>Arundo</taxon>
    </lineage>
</organism>
<dbReference type="AlphaFoldDB" id="A0A0A9DY55"/>
<accession>A0A0A9DY55</accession>
<evidence type="ECO:0000313" key="1">
    <source>
        <dbReference type="EMBL" id="JAD92736.1"/>
    </source>
</evidence>
<reference evidence="1" key="2">
    <citation type="journal article" date="2015" name="Data Brief">
        <title>Shoot transcriptome of the giant reed, Arundo donax.</title>
        <authorList>
            <person name="Barrero R.A."/>
            <person name="Guerrero F.D."/>
            <person name="Moolhuijzen P."/>
            <person name="Goolsby J.A."/>
            <person name="Tidwell J."/>
            <person name="Bellgard S.E."/>
            <person name="Bellgard M.I."/>
        </authorList>
    </citation>
    <scope>NUCLEOTIDE SEQUENCE</scope>
    <source>
        <tissue evidence="1">Shoot tissue taken approximately 20 cm above the soil surface</tissue>
    </source>
</reference>
<sequence>MFRLWSSSAAPSAAISNDPPQWFAEYMVATCRPAG</sequence>
<protein>
    <submittedName>
        <fullName evidence="1">GUN12</fullName>
    </submittedName>
</protein>
<name>A0A0A9DY55_ARUDO</name>
<dbReference type="EMBL" id="GBRH01205159">
    <property type="protein sequence ID" value="JAD92736.1"/>
    <property type="molecule type" value="Transcribed_RNA"/>
</dbReference>